<keyword evidence="2" id="KW-0812">Transmembrane</keyword>
<feature type="transmembrane region" description="Helical" evidence="2">
    <location>
        <begin position="59"/>
        <end position="76"/>
    </location>
</feature>
<feature type="compositionally biased region" description="Basic and acidic residues" evidence="1">
    <location>
        <begin position="173"/>
        <end position="183"/>
    </location>
</feature>
<dbReference type="Proteomes" id="UP001595699">
    <property type="component" value="Unassembled WGS sequence"/>
</dbReference>
<organism evidence="3 4">
    <name type="scientific">Tenggerimyces flavus</name>
    <dbReference type="NCBI Taxonomy" id="1708749"/>
    <lineage>
        <taxon>Bacteria</taxon>
        <taxon>Bacillati</taxon>
        <taxon>Actinomycetota</taxon>
        <taxon>Actinomycetes</taxon>
        <taxon>Propionibacteriales</taxon>
        <taxon>Nocardioidaceae</taxon>
        <taxon>Tenggerimyces</taxon>
    </lineage>
</organism>
<gene>
    <name evidence="3" type="ORF">ACFOUW_21410</name>
</gene>
<feature type="transmembrane region" description="Helical" evidence="2">
    <location>
        <begin position="88"/>
        <end position="109"/>
    </location>
</feature>
<proteinExistence type="predicted"/>
<comment type="caution">
    <text evidence="3">The sequence shown here is derived from an EMBL/GenBank/DDBJ whole genome shotgun (WGS) entry which is preliminary data.</text>
</comment>
<evidence type="ECO:0000313" key="3">
    <source>
        <dbReference type="EMBL" id="MFC3763410.1"/>
    </source>
</evidence>
<dbReference type="InterPro" id="IPR010406">
    <property type="entry name" value="DUF1003"/>
</dbReference>
<feature type="region of interest" description="Disordered" evidence="1">
    <location>
        <begin position="169"/>
        <end position="197"/>
    </location>
</feature>
<protein>
    <submittedName>
        <fullName evidence="3">DUF1003 domain-containing protein</fullName>
    </submittedName>
</protein>
<dbReference type="Pfam" id="PF06210">
    <property type="entry name" value="DUF1003"/>
    <property type="match status" value="1"/>
</dbReference>
<sequence>MRPTKARRDRDRFLVSRTDAQRLDVPLYPRRSLIQFEYDPEFFGRFSENFARFLGTARFIAYMTCFVVVWILWNVFAPGNLRFDPFPFIFLTLMLSLQASYAAPLILLAQNRQEARDRIQYDHDRDVADRTRADMEFLAREVASLRMSVGEVATRDFLRSELRSLLNELDERDTERDSGRPDNLRAGAHKTGAPVRD</sequence>
<evidence type="ECO:0000256" key="2">
    <source>
        <dbReference type="SAM" id="Phobius"/>
    </source>
</evidence>
<keyword evidence="2" id="KW-1133">Transmembrane helix</keyword>
<dbReference type="PANTHER" id="PTHR41386:SF1">
    <property type="entry name" value="MEMBRANE PROTEIN"/>
    <property type="match status" value="1"/>
</dbReference>
<keyword evidence="4" id="KW-1185">Reference proteome</keyword>
<accession>A0ABV7YI80</accession>
<evidence type="ECO:0000313" key="4">
    <source>
        <dbReference type="Proteomes" id="UP001595699"/>
    </source>
</evidence>
<dbReference type="PANTHER" id="PTHR41386">
    <property type="entry name" value="INTEGRAL MEMBRANE PROTEIN-RELATED"/>
    <property type="match status" value="1"/>
</dbReference>
<dbReference type="RefSeq" id="WP_372442364.1">
    <property type="nucleotide sequence ID" value="NZ_JAFBCM010000001.1"/>
</dbReference>
<evidence type="ECO:0000256" key="1">
    <source>
        <dbReference type="SAM" id="MobiDB-lite"/>
    </source>
</evidence>
<reference evidence="4" key="1">
    <citation type="journal article" date="2019" name="Int. J. Syst. Evol. Microbiol.">
        <title>The Global Catalogue of Microorganisms (GCM) 10K type strain sequencing project: providing services to taxonomists for standard genome sequencing and annotation.</title>
        <authorList>
            <consortium name="The Broad Institute Genomics Platform"/>
            <consortium name="The Broad Institute Genome Sequencing Center for Infectious Disease"/>
            <person name="Wu L."/>
            <person name="Ma J."/>
        </authorList>
    </citation>
    <scope>NUCLEOTIDE SEQUENCE [LARGE SCALE GENOMIC DNA]</scope>
    <source>
        <strain evidence="4">CGMCC 4.7241</strain>
    </source>
</reference>
<dbReference type="EMBL" id="JBHRZH010000018">
    <property type="protein sequence ID" value="MFC3763410.1"/>
    <property type="molecule type" value="Genomic_DNA"/>
</dbReference>
<name>A0ABV7YI80_9ACTN</name>
<keyword evidence="2" id="KW-0472">Membrane</keyword>